<dbReference type="GO" id="GO:0043138">
    <property type="term" value="F:3'-5' DNA helicase activity"/>
    <property type="evidence" value="ECO:0007669"/>
    <property type="project" value="UniProtKB-EC"/>
</dbReference>
<dbReference type="InterPro" id="IPR001650">
    <property type="entry name" value="Helicase_C-like"/>
</dbReference>
<sequence>MGPLIVQSDLTILLEVDHPQFKEARDSLLSFAELVKSPEHIHTYRLTPISLWNSASAGHTSNFVIETLKRYSKFRVPDLVIRFIEDNMEKYGKIHLLKENDNLILTAESPVYIEHILGFKKVSHHIAARLAPDRLLIRPESRGFIKQDLISFGLPVVDLAGYTDGAPYPITLRDTTLSGEPFRLRDYQIDASDAFWGGGGPKGGSGTIVLPCGAGKTIVGMRVMEEAGSHTLIVVTNITAVRQWIDELIDKTFIPPEDIAEYSGERKAIKPITIATYQILTYRRKKSAPFEHLALFDRKEWGLIIYDEVHLLPAPVFRVTASIQSKRRLGLTATLVREDGREGDVFSLIGPKRYDIAWRVLEENNYIARAVCTEVRVSMPLSRRMEYAGADVRPRFRIASENPSKIPIVKAIVKRHRDGSILIIGQYLSQLEKIARTLNAPLIQGSTPNKRRIEYYEAFRRGEVKLLVVSKVANFAVDLPDANVAVQVSGTFGSRQEEAQRLGRILRPKQGENVAYFYTLVSDDTVEQDFAARRQLFLTEQGYEYRIVEADEIVE</sequence>
<evidence type="ECO:0000256" key="7">
    <source>
        <dbReference type="ARBA" id="ARBA00034617"/>
    </source>
</evidence>
<dbReference type="Gene3D" id="3.40.50.300">
    <property type="entry name" value="P-loop containing nucleotide triphosphate hydrolases"/>
    <property type="match status" value="2"/>
</dbReference>
<evidence type="ECO:0000313" key="12">
    <source>
        <dbReference type="EMBL" id="OQX91215.1"/>
    </source>
</evidence>
<name>A0A1W9S3F8_9BACT</name>
<evidence type="ECO:0000256" key="8">
    <source>
        <dbReference type="ARBA" id="ARBA00034808"/>
    </source>
</evidence>
<dbReference type="NCBIfam" id="NF045503">
    <property type="entry name" value="repair_heli_XPB"/>
    <property type="match status" value="1"/>
</dbReference>
<evidence type="ECO:0000313" key="13">
    <source>
        <dbReference type="Proteomes" id="UP000192611"/>
    </source>
</evidence>
<dbReference type="InterPro" id="IPR027417">
    <property type="entry name" value="P-loop_NTPase"/>
</dbReference>
<dbReference type="InterPro" id="IPR006935">
    <property type="entry name" value="Helicase/UvrB_N"/>
</dbReference>
<reference evidence="13" key="1">
    <citation type="submission" date="2017-03" db="EMBL/GenBank/DDBJ databases">
        <title>Novel pathways for hydrocarbon cycling and metabolic interdependencies in hydrothermal sediment communities.</title>
        <authorList>
            <person name="Dombrowski N."/>
            <person name="Seitz K."/>
            <person name="Teske A."/>
            <person name="Baker B."/>
        </authorList>
    </citation>
    <scope>NUCLEOTIDE SEQUENCE [LARGE SCALE GENOMIC DNA]</scope>
</reference>
<feature type="domain" description="Helicase ATP-binding" evidence="10">
    <location>
        <begin position="197"/>
        <end position="353"/>
    </location>
</feature>
<comment type="similarity">
    <text evidence="1">Belongs to the helicase family. RAD25/XPB subfamily.</text>
</comment>
<dbReference type="PANTHER" id="PTHR11274">
    <property type="entry name" value="RAD25/XP-B DNA REPAIR HELICASE"/>
    <property type="match status" value="1"/>
</dbReference>
<proteinExistence type="inferred from homology"/>
<keyword evidence="5" id="KW-0067">ATP-binding</keyword>
<evidence type="ECO:0000259" key="10">
    <source>
        <dbReference type="PROSITE" id="PS51192"/>
    </source>
</evidence>
<dbReference type="SUPFAM" id="SSF52540">
    <property type="entry name" value="P-loop containing nucleoside triphosphate hydrolases"/>
    <property type="match status" value="2"/>
</dbReference>
<keyword evidence="4 12" id="KW-0347">Helicase</keyword>
<dbReference type="GO" id="GO:0005524">
    <property type="term" value="F:ATP binding"/>
    <property type="evidence" value="ECO:0007669"/>
    <property type="project" value="UniProtKB-KW"/>
</dbReference>
<keyword evidence="3" id="KW-0378">Hydrolase</keyword>
<dbReference type="GO" id="GO:0003677">
    <property type="term" value="F:DNA binding"/>
    <property type="evidence" value="ECO:0007669"/>
    <property type="project" value="InterPro"/>
</dbReference>
<comment type="catalytic activity">
    <reaction evidence="9">
        <text>ATP + H2O = ADP + phosphate + H(+)</text>
        <dbReference type="Rhea" id="RHEA:13065"/>
        <dbReference type="ChEBI" id="CHEBI:15377"/>
        <dbReference type="ChEBI" id="CHEBI:15378"/>
        <dbReference type="ChEBI" id="CHEBI:30616"/>
        <dbReference type="ChEBI" id="CHEBI:43474"/>
        <dbReference type="ChEBI" id="CHEBI:456216"/>
        <dbReference type="EC" id="5.6.2.4"/>
    </reaction>
</comment>
<protein>
    <recommendedName>
        <fullName evidence="8">DNA 3'-5' helicase</fullName>
        <ecNumber evidence="8">5.6.2.4</ecNumber>
    </recommendedName>
</protein>
<dbReference type="EC" id="5.6.2.4" evidence="8"/>
<dbReference type="CDD" id="cd18789">
    <property type="entry name" value="SF2_C_XPB"/>
    <property type="match status" value="1"/>
</dbReference>
<dbReference type="SMART" id="SM00487">
    <property type="entry name" value="DEXDc"/>
    <property type="match status" value="1"/>
</dbReference>
<dbReference type="PRINTS" id="PR00851">
    <property type="entry name" value="XRODRMPGMNTB"/>
</dbReference>
<organism evidence="12 13">
    <name type="scientific">Candidatus Coatesbacteria bacterium 4484_99</name>
    <dbReference type="NCBI Taxonomy" id="1970774"/>
    <lineage>
        <taxon>Bacteria</taxon>
        <taxon>Candidatus Coatesiibacteriota</taxon>
    </lineage>
</organism>
<dbReference type="Pfam" id="PF16203">
    <property type="entry name" value="ERCC3_RAD25_C"/>
    <property type="match status" value="1"/>
</dbReference>
<evidence type="ECO:0000256" key="1">
    <source>
        <dbReference type="ARBA" id="ARBA00006637"/>
    </source>
</evidence>
<dbReference type="Pfam" id="PF04851">
    <property type="entry name" value="ResIII"/>
    <property type="match status" value="1"/>
</dbReference>
<evidence type="ECO:0000256" key="3">
    <source>
        <dbReference type="ARBA" id="ARBA00022801"/>
    </source>
</evidence>
<dbReference type="InterPro" id="IPR032830">
    <property type="entry name" value="XPB/Ssl2_N"/>
</dbReference>
<dbReference type="Pfam" id="PF13625">
    <property type="entry name" value="Helicase_C_3"/>
    <property type="match status" value="1"/>
</dbReference>
<evidence type="ECO:0000259" key="11">
    <source>
        <dbReference type="PROSITE" id="PS51194"/>
    </source>
</evidence>
<dbReference type="PROSITE" id="PS51192">
    <property type="entry name" value="HELICASE_ATP_BIND_1"/>
    <property type="match status" value="1"/>
</dbReference>
<comment type="caution">
    <text evidence="12">The sequence shown here is derived from an EMBL/GenBank/DDBJ whole genome shotgun (WGS) entry which is preliminary data.</text>
</comment>
<keyword evidence="2" id="KW-0547">Nucleotide-binding</keyword>
<dbReference type="GO" id="GO:0016787">
    <property type="term" value="F:hydrolase activity"/>
    <property type="evidence" value="ECO:0007669"/>
    <property type="project" value="UniProtKB-KW"/>
</dbReference>
<comment type="catalytic activity">
    <reaction evidence="7">
        <text>Couples ATP hydrolysis with the unwinding of duplex DNA by translocating in the 3'-5' direction.</text>
        <dbReference type="EC" id="5.6.2.4"/>
    </reaction>
</comment>
<evidence type="ECO:0000256" key="6">
    <source>
        <dbReference type="ARBA" id="ARBA00023235"/>
    </source>
</evidence>
<gene>
    <name evidence="12" type="ORF">B6D57_00645</name>
</gene>
<accession>A0A1W9S3F8</accession>
<dbReference type="EMBL" id="NATQ01000007">
    <property type="protein sequence ID" value="OQX91215.1"/>
    <property type="molecule type" value="Genomic_DNA"/>
</dbReference>
<evidence type="ECO:0000256" key="9">
    <source>
        <dbReference type="ARBA" id="ARBA00048988"/>
    </source>
</evidence>
<evidence type="ECO:0000256" key="4">
    <source>
        <dbReference type="ARBA" id="ARBA00022806"/>
    </source>
</evidence>
<feature type="domain" description="Helicase C-terminal" evidence="11">
    <location>
        <begin position="407"/>
        <end position="555"/>
    </location>
</feature>
<dbReference type="AlphaFoldDB" id="A0A1W9S3F8"/>
<dbReference type="Proteomes" id="UP000192611">
    <property type="component" value="Unassembled WGS sequence"/>
</dbReference>
<dbReference type="PROSITE" id="PS51194">
    <property type="entry name" value="HELICASE_CTER"/>
    <property type="match status" value="1"/>
</dbReference>
<dbReference type="InterPro" id="IPR032438">
    <property type="entry name" value="ERCC3_RAD25_C"/>
</dbReference>
<dbReference type="SMART" id="SM00490">
    <property type="entry name" value="HELICc"/>
    <property type="match status" value="1"/>
</dbReference>
<evidence type="ECO:0000256" key="5">
    <source>
        <dbReference type="ARBA" id="ARBA00022840"/>
    </source>
</evidence>
<evidence type="ECO:0000256" key="2">
    <source>
        <dbReference type="ARBA" id="ARBA00022741"/>
    </source>
</evidence>
<dbReference type="InterPro" id="IPR050615">
    <property type="entry name" value="ATP-dep_DNA_Helicase"/>
</dbReference>
<keyword evidence="6" id="KW-0413">Isomerase</keyword>
<dbReference type="PANTHER" id="PTHR11274:SF0">
    <property type="entry name" value="GENERAL TRANSCRIPTION AND DNA REPAIR FACTOR IIH HELICASE SUBUNIT XPB"/>
    <property type="match status" value="1"/>
</dbReference>
<dbReference type="InterPro" id="IPR014001">
    <property type="entry name" value="Helicase_ATP-bd"/>
</dbReference>